<dbReference type="Proteomes" id="UP000216215">
    <property type="component" value="Unassembled WGS sequence"/>
</dbReference>
<name>A0AB36R863_9HYPH</name>
<proteinExistence type="predicted"/>
<evidence type="ECO:0008006" key="4">
    <source>
        <dbReference type="Google" id="ProtNLM"/>
    </source>
</evidence>
<protein>
    <recommendedName>
        <fullName evidence="4">Lytic murein transglycosylase</fullName>
    </recommendedName>
</protein>
<organism evidence="2 3">
    <name type="scientific">Mesorhizobium mediterraneum</name>
    <dbReference type="NCBI Taxonomy" id="43617"/>
    <lineage>
        <taxon>Bacteria</taxon>
        <taxon>Pseudomonadati</taxon>
        <taxon>Pseudomonadota</taxon>
        <taxon>Alphaproteobacteria</taxon>
        <taxon>Hyphomicrobiales</taxon>
        <taxon>Phyllobacteriaceae</taxon>
        <taxon>Mesorhizobium</taxon>
    </lineage>
</organism>
<feature type="region of interest" description="Disordered" evidence="1">
    <location>
        <begin position="1"/>
        <end position="79"/>
    </location>
</feature>
<evidence type="ECO:0000313" key="3">
    <source>
        <dbReference type="Proteomes" id="UP000216215"/>
    </source>
</evidence>
<dbReference type="AlphaFoldDB" id="A0AB36R863"/>
<evidence type="ECO:0000313" key="2">
    <source>
        <dbReference type="EMBL" id="PAQ01103.1"/>
    </source>
</evidence>
<gene>
    <name evidence="2" type="ORF">CIT25_17360</name>
</gene>
<keyword evidence="3" id="KW-1185">Reference proteome</keyword>
<evidence type="ECO:0000256" key="1">
    <source>
        <dbReference type="SAM" id="MobiDB-lite"/>
    </source>
</evidence>
<accession>A0AB36R863</accession>
<dbReference type="EMBL" id="NPKI01000018">
    <property type="protein sequence ID" value="PAQ01103.1"/>
    <property type="molecule type" value="Genomic_DNA"/>
</dbReference>
<feature type="compositionally biased region" description="Basic residues" evidence="1">
    <location>
        <begin position="70"/>
        <end position="79"/>
    </location>
</feature>
<reference evidence="3" key="1">
    <citation type="submission" date="2017-08" db="EMBL/GenBank/DDBJ databases">
        <title>Mesorhizobium wenxinae sp. nov., a novel rhizobial species isolated from root nodules of chickpea (Cicer arietinum L.).</title>
        <authorList>
            <person name="Zhang J."/>
        </authorList>
    </citation>
    <scope>NUCLEOTIDE SEQUENCE [LARGE SCALE GENOMIC DNA]</scope>
    <source>
        <strain evidence="3">USDA 3392</strain>
    </source>
</reference>
<comment type="caution">
    <text evidence="2">The sequence shown here is derived from an EMBL/GenBank/DDBJ whole genome shotgun (WGS) entry which is preliminary data.</text>
</comment>
<sequence>MTPVRGAPLWPAGHLPHTGGDWMHARLPPIANGEDGSAAMKLPISPQVGEMSGRTEGGATEHDGPDVRSSSRRHRIGTS</sequence>